<comment type="caution">
    <text evidence="3">The sequence shown here is derived from an EMBL/GenBank/DDBJ whole genome shotgun (WGS) entry which is preliminary data.</text>
</comment>
<feature type="region of interest" description="Disordered" evidence="1">
    <location>
        <begin position="193"/>
        <end position="219"/>
    </location>
</feature>
<evidence type="ECO:0000313" key="3">
    <source>
        <dbReference type="EMBL" id="NYE17858.1"/>
    </source>
</evidence>
<name>A0A7Y9KJ76_9ACTN</name>
<accession>A0A7Y9KJ76</accession>
<feature type="chain" id="PRO_5030565688" evidence="2">
    <location>
        <begin position="28"/>
        <end position="340"/>
    </location>
</feature>
<dbReference type="AlphaFoldDB" id="A0A7Y9KJ76"/>
<organism evidence="3 4">
    <name type="scientific">Actinomadura citrea</name>
    <dbReference type="NCBI Taxonomy" id="46158"/>
    <lineage>
        <taxon>Bacteria</taxon>
        <taxon>Bacillati</taxon>
        <taxon>Actinomycetota</taxon>
        <taxon>Actinomycetes</taxon>
        <taxon>Streptosporangiales</taxon>
        <taxon>Thermomonosporaceae</taxon>
        <taxon>Actinomadura</taxon>
    </lineage>
</organism>
<dbReference type="RefSeq" id="WP_179838138.1">
    <property type="nucleotide sequence ID" value="NZ_BMRD01000003.1"/>
</dbReference>
<reference evidence="3 4" key="1">
    <citation type="submission" date="2020-07" db="EMBL/GenBank/DDBJ databases">
        <title>Sequencing the genomes of 1000 actinobacteria strains.</title>
        <authorList>
            <person name="Klenk H.-P."/>
        </authorList>
    </citation>
    <scope>NUCLEOTIDE SEQUENCE [LARGE SCALE GENOMIC DNA]</scope>
    <source>
        <strain evidence="3 4">DSM 43461</strain>
    </source>
</reference>
<evidence type="ECO:0000256" key="1">
    <source>
        <dbReference type="SAM" id="MobiDB-lite"/>
    </source>
</evidence>
<feature type="region of interest" description="Disordered" evidence="1">
    <location>
        <begin position="291"/>
        <end position="318"/>
    </location>
</feature>
<dbReference type="Proteomes" id="UP000591272">
    <property type="component" value="Unassembled WGS sequence"/>
</dbReference>
<protein>
    <submittedName>
        <fullName evidence="3">Uncharacterized protein</fullName>
    </submittedName>
</protein>
<keyword evidence="4" id="KW-1185">Reference proteome</keyword>
<evidence type="ECO:0000313" key="4">
    <source>
        <dbReference type="Proteomes" id="UP000591272"/>
    </source>
</evidence>
<dbReference type="EMBL" id="JACCBT010000001">
    <property type="protein sequence ID" value="NYE17858.1"/>
    <property type="molecule type" value="Genomic_DNA"/>
</dbReference>
<sequence length="340" mass="32588">MRVSVLASFATAIAVAAAPTDAAPAKAAPSAVAGPSTLLYETATTGHGIMRTLPDPAAGTGGRTAALGAGASDGFLRAVPAGPGMRAARARCRVRPAKTVESSTGLGLPDAQLPAVGQTPIGGLPQGDCPGATQRDARERKPGTALPVLSGGGGDVPGTLLGGTGKLGKVVPTGKLGQGLPTGKLLSTGKLGRREAARPAVPNGRAAETPISLAGPGPNSGLPNLGSLLGGATPGGLPLGSVLFPPAARYAGPAPAGDLVGQADGTVNKAGSGLGKTEGDVGNVVDVLKARDGSRRTADGPAGGGPAGGPLSMPDASALSVPKVPALPAVPSAPVVQERG</sequence>
<keyword evidence="2" id="KW-0732">Signal</keyword>
<evidence type="ECO:0000256" key="2">
    <source>
        <dbReference type="SAM" id="SignalP"/>
    </source>
</evidence>
<gene>
    <name evidence="3" type="ORF">BJ999_008154</name>
</gene>
<proteinExistence type="predicted"/>
<feature type="region of interest" description="Disordered" evidence="1">
    <location>
        <begin position="121"/>
        <end position="154"/>
    </location>
</feature>
<feature type="signal peptide" evidence="2">
    <location>
        <begin position="1"/>
        <end position="27"/>
    </location>
</feature>